<evidence type="ECO:0000313" key="1">
    <source>
        <dbReference type="EMBL" id="CAL1579817.1"/>
    </source>
</evidence>
<dbReference type="Gene3D" id="1.20.5.220">
    <property type="match status" value="1"/>
</dbReference>
<reference evidence="1 2" key="1">
    <citation type="submission" date="2024-04" db="EMBL/GenBank/DDBJ databases">
        <authorList>
            <person name="Waldvogel A.-M."/>
            <person name="Schoenle A."/>
        </authorList>
    </citation>
    <scope>NUCLEOTIDE SEQUENCE [LARGE SCALE GENOMIC DNA]</scope>
</reference>
<dbReference type="GO" id="GO:0006122">
    <property type="term" value="P:mitochondrial electron transport, ubiquinol to cytochrome c"/>
    <property type="evidence" value="ECO:0007669"/>
    <property type="project" value="InterPro"/>
</dbReference>
<evidence type="ECO:0000313" key="2">
    <source>
        <dbReference type="Proteomes" id="UP001497482"/>
    </source>
</evidence>
<name>A0AAV2JUU6_KNICA</name>
<keyword evidence="2" id="KW-1185">Reference proteome</keyword>
<dbReference type="Pfam" id="PF08997">
    <property type="entry name" value="UCR_6-4kD"/>
    <property type="match status" value="1"/>
</dbReference>
<dbReference type="InterPro" id="IPR015089">
    <property type="entry name" value="UQCR"/>
</dbReference>
<organism evidence="1 2">
    <name type="scientific">Knipowitschia caucasica</name>
    <name type="common">Caucasian dwarf goby</name>
    <name type="synonym">Pomatoschistus caucasicus</name>
    <dbReference type="NCBI Taxonomy" id="637954"/>
    <lineage>
        <taxon>Eukaryota</taxon>
        <taxon>Metazoa</taxon>
        <taxon>Chordata</taxon>
        <taxon>Craniata</taxon>
        <taxon>Vertebrata</taxon>
        <taxon>Euteleostomi</taxon>
        <taxon>Actinopterygii</taxon>
        <taxon>Neopterygii</taxon>
        <taxon>Teleostei</taxon>
        <taxon>Neoteleostei</taxon>
        <taxon>Acanthomorphata</taxon>
        <taxon>Gobiaria</taxon>
        <taxon>Gobiiformes</taxon>
        <taxon>Gobioidei</taxon>
        <taxon>Gobiidae</taxon>
        <taxon>Gobiinae</taxon>
        <taxon>Knipowitschia</taxon>
    </lineage>
</organism>
<sequence length="79" mass="8601">MRFTTSCSDCSDSLLCFKIVKMLSKVVGPKIISIAKSWIPTLAVWGTAGGVALMNKRKRFGGHGAYSCGHWTSCMDENN</sequence>
<dbReference type="InterPro" id="IPR029027">
    <property type="entry name" value="Single_a-helix_sf"/>
</dbReference>
<dbReference type="EMBL" id="OZ035836">
    <property type="protein sequence ID" value="CAL1579817.1"/>
    <property type="molecule type" value="Genomic_DNA"/>
</dbReference>
<accession>A0AAV2JUU6</accession>
<gene>
    <name evidence="1" type="ORF">KC01_LOCUS10783</name>
</gene>
<dbReference type="AlphaFoldDB" id="A0AAV2JUU6"/>
<protein>
    <recommendedName>
        <fullName evidence="3">Transmembrane protein</fullName>
    </recommendedName>
</protein>
<proteinExistence type="predicted"/>
<dbReference type="Proteomes" id="UP001497482">
    <property type="component" value="Chromosome 14"/>
</dbReference>
<dbReference type="GO" id="GO:0005739">
    <property type="term" value="C:mitochondrion"/>
    <property type="evidence" value="ECO:0007669"/>
    <property type="project" value="GOC"/>
</dbReference>
<evidence type="ECO:0008006" key="3">
    <source>
        <dbReference type="Google" id="ProtNLM"/>
    </source>
</evidence>
<dbReference type="SUPFAM" id="SSF81518">
    <property type="entry name" value="Subunit XI (6.4 kDa protein) of cytochrome bc1 complex (Ubiquinol-cytochrome c reductase)"/>
    <property type="match status" value="1"/>
</dbReference>